<comment type="cofactor">
    <cofactor evidence="16">
        <name>Mg(2+)</name>
        <dbReference type="ChEBI" id="CHEBI:18420"/>
    </cofactor>
    <cofactor evidence="16">
        <name>Ca(2+)</name>
        <dbReference type="ChEBI" id="CHEBI:29108"/>
    </cofactor>
    <cofactor evidence="16">
        <name>Mn(2+)</name>
        <dbReference type="ChEBI" id="CHEBI:29035"/>
    </cofactor>
    <cofactor evidence="16">
        <name>Co(2+)</name>
        <dbReference type="ChEBI" id="CHEBI:48828"/>
    </cofactor>
    <text evidence="16">Binds 1 Mg(2+) ion per subunit. Can also utilize other divalent metal cations, such as Ca(2+), Mn(2+) and Co(2+).</text>
</comment>
<keyword evidence="6 14" id="KW-0479">Metal-binding</keyword>
<evidence type="ECO:0000256" key="16">
    <source>
        <dbReference type="RuleBase" id="RU004996"/>
    </source>
</evidence>
<feature type="binding site" evidence="13">
    <location>
        <begin position="126"/>
        <end position="128"/>
    </location>
    <ligand>
        <name>thiamine diphosphate</name>
        <dbReference type="ChEBI" id="CHEBI:58937"/>
    </ligand>
</feature>
<comment type="similarity">
    <text evidence="1 16">Belongs to the transketolase family.</text>
</comment>
<evidence type="ECO:0000256" key="10">
    <source>
        <dbReference type="NCBIfam" id="TIGR00232"/>
    </source>
</evidence>
<feature type="binding site" evidence="12">
    <location>
        <position position="374"/>
    </location>
    <ligand>
        <name>substrate</name>
    </ligand>
</feature>
<organism evidence="18 19">
    <name type="scientific">Streptomyces jumonjinensis</name>
    <dbReference type="NCBI Taxonomy" id="1945"/>
    <lineage>
        <taxon>Bacteria</taxon>
        <taxon>Bacillati</taxon>
        <taxon>Actinomycetota</taxon>
        <taxon>Actinomycetes</taxon>
        <taxon>Kitasatosporales</taxon>
        <taxon>Streptomycetaceae</taxon>
        <taxon>Streptomyces</taxon>
    </lineage>
</organism>
<dbReference type="Gene3D" id="3.40.50.970">
    <property type="match status" value="2"/>
</dbReference>
<comment type="function">
    <text evidence="16">Catalyzes the transfer of a two-carbon ketol group from a ketose donor to an aldose acceptor, via a covalent intermediate with the cofactor thiamine pyrophosphate.</text>
</comment>
<dbReference type="InterPro" id="IPR033247">
    <property type="entry name" value="Transketolase_fam"/>
</dbReference>
<dbReference type="Proteomes" id="UP000419138">
    <property type="component" value="Unassembled WGS sequence"/>
</dbReference>
<feature type="binding site" evidence="13">
    <location>
        <position position="78"/>
    </location>
    <ligand>
        <name>thiamine diphosphate</name>
        <dbReference type="ChEBI" id="CHEBI:58937"/>
    </ligand>
</feature>
<reference evidence="18 19" key="1">
    <citation type="submission" date="2019-05" db="EMBL/GenBank/DDBJ databases">
        <title>Comparative genomics and metabolomics analyses of clavulanic acid producing Streptomyces species provides insight into specialized metabolism and evolution of beta-lactam biosynthetic gene clusters.</title>
        <authorList>
            <person name="Moore M.A."/>
            <person name="Cruz-Morales P."/>
            <person name="Barona Gomez F."/>
            <person name="Kapil T."/>
        </authorList>
    </citation>
    <scope>NUCLEOTIDE SEQUENCE [LARGE SCALE GENOMIC DNA]</scope>
    <source>
        <strain evidence="18 19">NRRL 5741</strain>
    </source>
</reference>
<evidence type="ECO:0000256" key="4">
    <source>
        <dbReference type="ARBA" id="ARBA00016662"/>
    </source>
</evidence>
<dbReference type="RefSeq" id="WP_323393459.1">
    <property type="nucleotide sequence ID" value="NZ_JBEPDZ010000001.1"/>
</dbReference>
<feature type="binding site" evidence="12">
    <location>
        <position position="38"/>
    </location>
    <ligand>
        <name>substrate</name>
    </ligand>
</feature>
<dbReference type="SUPFAM" id="SSF52922">
    <property type="entry name" value="TK C-terminal domain-like"/>
    <property type="match status" value="1"/>
</dbReference>
<feature type="binding site" evidence="13">
    <location>
        <position position="461"/>
    </location>
    <ligand>
        <name>thiamine diphosphate</name>
        <dbReference type="ChEBI" id="CHEBI:58937"/>
    </ligand>
</feature>
<dbReference type="SMART" id="SM00861">
    <property type="entry name" value="Transket_pyr"/>
    <property type="match status" value="1"/>
</dbReference>
<evidence type="ECO:0000256" key="1">
    <source>
        <dbReference type="ARBA" id="ARBA00007131"/>
    </source>
</evidence>
<evidence type="ECO:0000256" key="2">
    <source>
        <dbReference type="ARBA" id="ARBA00011738"/>
    </source>
</evidence>
<dbReference type="SUPFAM" id="SSF52518">
    <property type="entry name" value="Thiamin diphosphate-binding fold (THDP-binding)"/>
    <property type="match status" value="2"/>
</dbReference>
<dbReference type="NCBIfam" id="TIGR00232">
    <property type="entry name" value="tktlase_bact"/>
    <property type="match status" value="1"/>
</dbReference>
<feature type="binding site" evidence="14">
    <location>
        <position position="202"/>
    </location>
    <ligand>
        <name>Mg(2+)</name>
        <dbReference type="ChEBI" id="CHEBI:18420"/>
    </ligand>
</feature>
<keyword evidence="16" id="KW-0106">Calcium</keyword>
<dbReference type="EMBL" id="VCLA01000196">
    <property type="protein sequence ID" value="MQT04951.1"/>
    <property type="molecule type" value="Genomic_DNA"/>
</dbReference>
<dbReference type="FunFam" id="3.40.50.920:FF:000003">
    <property type="entry name" value="Transketolase"/>
    <property type="match status" value="1"/>
</dbReference>
<evidence type="ECO:0000256" key="7">
    <source>
        <dbReference type="ARBA" id="ARBA00022842"/>
    </source>
</evidence>
<comment type="subunit">
    <text evidence="2 16">Homodimer.</text>
</comment>
<feature type="binding site" evidence="14">
    <location>
        <position position="200"/>
    </location>
    <ligand>
        <name>Mg(2+)</name>
        <dbReference type="ChEBI" id="CHEBI:18420"/>
    </ligand>
</feature>
<dbReference type="InterPro" id="IPR020826">
    <property type="entry name" value="Transketolase_BS"/>
</dbReference>
<feature type="binding site" evidence="13">
    <location>
        <position position="171"/>
    </location>
    <ligand>
        <name>thiamine diphosphate</name>
        <dbReference type="ChEBI" id="CHEBI:58937"/>
    </ligand>
</feature>
<dbReference type="Pfam" id="PF00456">
    <property type="entry name" value="Transketolase_N"/>
    <property type="match status" value="1"/>
</dbReference>
<feature type="binding site" evidence="12">
    <location>
        <position position="280"/>
    </location>
    <ligand>
        <name>substrate</name>
    </ligand>
</feature>
<dbReference type="InterPro" id="IPR005478">
    <property type="entry name" value="Transketolase_bac-like"/>
</dbReference>
<dbReference type="InterPro" id="IPR009014">
    <property type="entry name" value="Transketo_C/PFOR_II"/>
</dbReference>
<dbReference type="GO" id="GO:0005829">
    <property type="term" value="C:cytosol"/>
    <property type="evidence" value="ECO:0007669"/>
    <property type="project" value="TreeGrafter"/>
</dbReference>
<feature type="binding site" evidence="13">
    <location>
        <position position="280"/>
    </location>
    <ligand>
        <name>thiamine diphosphate</name>
        <dbReference type="ChEBI" id="CHEBI:58937"/>
    </ligand>
</feature>
<feature type="binding site" evidence="12">
    <location>
        <position position="401"/>
    </location>
    <ligand>
        <name>substrate</name>
    </ligand>
</feature>
<evidence type="ECO:0000313" key="18">
    <source>
        <dbReference type="EMBL" id="MQT04951.1"/>
    </source>
</evidence>
<dbReference type="PROSITE" id="PS00801">
    <property type="entry name" value="TRANSKETOLASE_1"/>
    <property type="match status" value="1"/>
</dbReference>
<dbReference type="GO" id="GO:0000287">
    <property type="term" value="F:magnesium ion binding"/>
    <property type="evidence" value="ECO:0007669"/>
    <property type="project" value="UniProtKB-ARBA"/>
</dbReference>
<name>A0A646KSY0_STRJU</name>
<feature type="domain" description="Transketolase-like pyrimidine-binding" evidence="17">
    <location>
        <begin position="371"/>
        <end position="555"/>
    </location>
</feature>
<keyword evidence="8 13" id="KW-0786">Thiamine pyrophosphate</keyword>
<evidence type="ECO:0000256" key="13">
    <source>
        <dbReference type="PIRSR" id="PIRSR605478-3"/>
    </source>
</evidence>
<dbReference type="Pfam" id="PF22613">
    <property type="entry name" value="Transketolase_C_1"/>
    <property type="match status" value="1"/>
</dbReference>
<feature type="binding site" evidence="14">
    <location>
        <position position="170"/>
    </location>
    <ligand>
        <name>Mg(2+)</name>
        <dbReference type="ChEBI" id="CHEBI:18420"/>
    </ligand>
</feature>
<feature type="active site" description="Proton donor" evidence="11">
    <location>
        <position position="435"/>
    </location>
</feature>
<dbReference type="InterPro" id="IPR005475">
    <property type="entry name" value="Transketolase-like_Pyr-bd"/>
</dbReference>
<dbReference type="PANTHER" id="PTHR43522">
    <property type="entry name" value="TRANSKETOLASE"/>
    <property type="match status" value="1"/>
</dbReference>
<proteinExistence type="inferred from homology"/>
<dbReference type="GO" id="GO:0004802">
    <property type="term" value="F:transketolase activity"/>
    <property type="evidence" value="ECO:0007669"/>
    <property type="project" value="UniProtKB-UniRule"/>
</dbReference>
<dbReference type="FunFam" id="3.40.50.970:FF:000004">
    <property type="entry name" value="Transketolase"/>
    <property type="match status" value="1"/>
</dbReference>
<dbReference type="PANTHER" id="PTHR43522:SF2">
    <property type="entry name" value="TRANSKETOLASE 1-RELATED"/>
    <property type="match status" value="1"/>
</dbReference>
<dbReference type="InterPro" id="IPR005474">
    <property type="entry name" value="Transketolase_N"/>
</dbReference>
<comment type="caution">
    <text evidence="18">The sequence shown here is derived from an EMBL/GenBank/DDBJ whole genome shotgun (WGS) entry which is preliminary data.</text>
</comment>
<dbReference type="InterPro" id="IPR055152">
    <property type="entry name" value="Transketolase-like_C_2"/>
</dbReference>
<keyword evidence="5 16" id="KW-0808">Transferase</keyword>
<comment type="cofactor">
    <cofactor evidence="13">
        <name>thiamine diphosphate</name>
        <dbReference type="ChEBI" id="CHEBI:58937"/>
    </cofactor>
    <text evidence="13">Binds 1 thiamine pyrophosphate per subunit. During the reaction, the substrate forms a covalent intermediate with the cofactor.</text>
</comment>
<evidence type="ECO:0000256" key="9">
    <source>
        <dbReference type="ARBA" id="ARBA00049473"/>
    </source>
</evidence>
<gene>
    <name evidence="18" type="ORF">FF041_33885</name>
</gene>
<protein>
    <recommendedName>
        <fullName evidence="4 10">Transketolase</fullName>
        <ecNumber evidence="3 10">2.2.1.1</ecNumber>
    </recommendedName>
</protein>
<sequence length="695" mass="74696">MSSKPTTTDLEWTDLDQRAVDTARVLAMDSVQKVGNGHPGTAMSLAPAAYVLFQKLMRHDPADADWTGRDRFVLSAGHSSLTLYIQLYLAGYGLELDDLKAFRTWGSKTPGHPEYGHTVGVETTTGPLGQGVANAVGMAMAARYERGLFDPDAAPGASPFDHTVWAIAGDGCLQEGISAEASSLAGHQKLGNLVLLWDDNHISIEGDTETAVSEDTLKRYEAYGWHVQRVAQLPNGDLDPAGLYRALKAAQAETGRPSFIAARSIIAWPAPHAQNTEAAHGSALGEEEVAATKRVLGFDPEQSFEVSDEVIGHTREALDRGREVRGEWEKTFAAWRTANPERAAEFDRIRAGELPEGWEEALPEFETGKGVATRAASGRVLQALGAIVPELWGGSADLAGSNNTTIDKTSSFLPVGNPLPEADPYGRTIHYGIREHSMAAVMNGIALHGNTRVYGGTFLVFSDYMRNAVRLSALMHLPVTYVWTHDSVGLGEDGPTHQPVEHLASLRAIPGLNIVRPADANETAVAWREILKRYTKEFGVGAPHGLALTRQGVPTYARNEDAARGGYVLFEAEGGEAQVVLIGTGSEVQLAVGAREQLQAAGVPTRVVSMPSVEWFEEQDQQYRDSVLPPAVKARVAVEAGIGLTWHRYVGDAGRIVSLEHFGASADGKVLFREFGFTADAVAAAARESLEAAAR</sequence>
<dbReference type="GO" id="GO:0006098">
    <property type="term" value="P:pentose-phosphate shunt"/>
    <property type="evidence" value="ECO:0007669"/>
    <property type="project" value="TreeGrafter"/>
</dbReference>
<dbReference type="Pfam" id="PF02779">
    <property type="entry name" value="Transket_pyr"/>
    <property type="match status" value="1"/>
</dbReference>
<dbReference type="InterPro" id="IPR049557">
    <property type="entry name" value="Transketolase_CS"/>
</dbReference>
<dbReference type="InterPro" id="IPR029061">
    <property type="entry name" value="THDP-binding"/>
</dbReference>
<feature type="binding site" evidence="12">
    <location>
        <position position="550"/>
    </location>
    <ligand>
        <name>substrate</name>
    </ligand>
</feature>
<feature type="site" description="Important for catalytic activity" evidence="15">
    <location>
        <position position="38"/>
    </location>
</feature>
<dbReference type="Gene3D" id="3.40.50.920">
    <property type="match status" value="1"/>
</dbReference>
<feature type="binding site" evidence="12">
    <location>
        <position position="485"/>
    </location>
    <ligand>
        <name>substrate</name>
    </ligand>
</feature>
<dbReference type="CDD" id="cd02012">
    <property type="entry name" value="TPP_TK"/>
    <property type="match status" value="1"/>
</dbReference>
<dbReference type="EC" id="2.2.1.1" evidence="3 10"/>
<evidence type="ECO:0000256" key="12">
    <source>
        <dbReference type="PIRSR" id="PIRSR605478-2"/>
    </source>
</evidence>
<evidence type="ECO:0000256" key="6">
    <source>
        <dbReference type="ARBA" id="ARBA00022723"/>
    </source>
</evidence>
<evidence type="ECO:0000256" key="8">
    <source>
        <dbReference type="ARBA" id="ARBA00023052"/>
    </source>
</evidence>
<evidence type="ECO:0000256" key="11">
    <source>
        <dbReference type="PIRSR" id="PIRSR605478-1"/>
    </source>
</evidence>
<accession>A0A646KSY0</accession>
<evidence type="ECO:0000313" key="19">
    <source>
        <dbReference type="Proteomes" id="UP000419138"/>
    </source>
</evidence>
<feature type="binding site" evidence="12">
    <location>
        <position position="493"/>
    </location>
    <ligand>
        <name>substrate</name>
    </ligand>
</feature>
<evidence type="ECO:0000256" key="15">
    <source>
        <dbReference type="PIRSR" id="PIRSR605478-5"/>
    </source>
</evidence>
<dbReference type="CDD" id="cd07033">
    <property type="entry name" value="TPP_PYR_DXS_TK_like"/>
    <property type="match status" value="1"/>
</dbReference>
<evidence type="ECO:0000256" key="14">
    <source>
        <dbReference type="PIRSR" id="PIRSR605478-4"/>
    </source>
</evidence>
<evidence type="ECO:0000256" key="5">
    <source>
        <dbReference type="ARBA" id="ARBA00022679"/>
    </source>
</evidence>
<keyword evidence="19" id="KW-1185">Reference proteome</keyword>
<dbReference type="AlphaFoldDB" id="A0A646KSY0"/>
<feature type="binding site" evidence="13">
    <location>
        <position position="200"/>
    </location>
    <ligand>
        <name>thiamine diphosphate</name>
        <dbReference type="ChEBI" id="CHEBI:58937"/>
    </ligand>
</feature>
<comment type="catalytic activity">
    <reaction evidence="9 16">
        <text>D-sedoheptulose 7-phosphate + D-glyceraldehyde 3-phosphate = aldehydo-D-ribose 5-phosphate + D-xylulose 5-phosphate</text>
        <dbReference type="Rhea" id="RHEA:10508"/>
        <dbReference type="ChEBI" id="CHEBI:57483"/>
        <dbReference type="ChEBI" id="CHEBI:57737"/>
        <dbReference type="ChEBI" id="CHEBI:58273"/>
        <dbReference type="ChEBI" id="CHEBI:59776"/>
        <dbReference type="EC" id="2.2.1.1"/>
    </reaction>
</comment>
<evidence type="ECO:0000256" key="3">
    <source>
        <dbReference type="ARBA" id="ARBA00013152"/>
    </source>
</evidence>
<feature type="site" description="Important for catalytic activity" evidence="15">
    <location>
        <position position="280"/>
    </location>
</feature>
<comment type="cofactor">
    <cofactor evidence="14">
        <name>Mg(2+)</name>
        <dbReference type="ChEBI" id="CHEBI:18420"/>
    </cofactor>
    <text evidence="14">Binds 1 Mg(2+) ion per subunit. Can also utilize other divalent metal cations, such as Ca(2+), Mn(2+) and Co(2+).</text>
</comment>
<evidence type="ECO:0000259" key="17">
    <source>
        <dbReference type="SMART" id="SM00861"/>
    </source>
</evidence>
<keyword evidence="7 14" id="KW-0460">Magnesium</keyword>
<dbReference type="FunFam" id="3.40.50.970:FF:000003">
    <property type="entry name" value="Transketolase"/>
    <property type="match status" value="1"/>
</dbReference>
<feature type="binding site" evidence="12">
    <location>
        <position position="497"/>
    </location>
    <ligand>
        <name>substrate</name>
    </ligand>
</feature>
<dbReference type="PROSITE" id="PS00802">
    <property type="entry name" value="TRANSKETOLASE_2"/>
    <property type="match status" value="1"/>
</dbReference>